<sequence length="897" mass="98496">MEDLPRLADQPRLEARPAEVEADAVALRHGPKPYHSRDRSGPRGPRAIGWGPGLHSRRGPEPMAEYGLMRRTARIAAAIGVIVALLLPVLCRRRAEGPRHQERALPAVRSPAASPPAPADTARIPGLEAPARIVLDRYGIPHLQAATLGDLYIALGFVTARDRSWQLELGRRSARGELSEWLGNRALQGDGGAQLFELAERAARIWERERGDSTVRVPLERFAAGVNAYWACCRAGVEPWAEEFTLLGRKPDPWRPEDSILLLLAQGLVLDLDLPELEEQREIDERGAAWVAARRRFEGDWTYRTIPDRVAESRYGATVRPAARRIDAGRGLIGREPLPCAAAERSLGRWLLPSGEPELRASNVFAVGGRRSASGRPMLANDPHLGLATPGPLYVVHLDVPGQVDAIGATVPGVPAIVSGRNRDCAWGITALSADVIDVYADTLSEDGRRVKWNGSWVALREAPFRMRYRVPGGLRVPLLGMERRYGPHGPVLAIDRRRHVALGARWAMNDSAVTLRRLLGLERSRSAAEIAERYRTLVTPGLNVVAADDRGGLVYEAVGAVPRRGFDAGRGVLPGDGRHEWQGTIPPDEMPRWEVPPEQVVVNSNNLPVGPAYPVPWPRFDWAHDRALRIDALLRAESPVTAGDLCAVQNDVLSRGAERFVPRLLACADSLAGSLTARERSALDTLRRWDFLARRDRVGPTLFRGWLGAFQHRSGLEGLQGLAAAALDGRAPEALRSGHTTRGGEPERAATAAVEALRLALAELEKRLGPDRSAWRWGRAHRASFAHELAWMKRDLEPQPVPADGDNSTPCVGRSRLPWGLTFDHGPVFRHVVDLAVPDSSLGVIPPGNSGVRSSPHARDLLAPWADHRYMPLYLSWPRIESVIERDTRLEPGGNR</sequence>
<dbReference type="InterPro" id="IPR043147">
    <property type="entry name" value="Penicillin_amidase_A-knob"/>
</dbReference>
<evidence type="ECO:0000313" key="9">
    <source>
        <dbReference type="Proteomes" id="UP000320184"/>
    </source>
</evidence>
<comment type="caution">
    <text evidence="8">The sequence shown here is derived from an EMBL/GenBank/DDBJ whole genome shotgun (WGS) entry which is preliminary data.</text>
</comment>
<keyword evidence="4" id="KW-0865">Zymogen</keyword>
<dbReference type="Pfam" id="PF01804">
    <property type="entry name" value="Penicil_amidase"/>
    <property type="match status" value="1"/>
</dbReference>
<evidence type="ECO:0000256" key="4">
    <source>
        <dbReference type="ARBA" id="ARBA00023145"/>
    </source>
</evidence>
<comment type="cofactor">
    <cofactor evidence="6">
        <name>Ca(2+)</name>
        <dbReference type="ChEBI" id="CHEBI:29108"/>
    </cofactor>
    <text evidence="6">Binds 1 Ca(2+) ion per dimer.</text>
</comment>
<evidence type="ECO:0000256" key="7">
    <source>
        <dbReference type="SAM" id="MobiDB-lite"/>
    </source>
</evidence>
<dbReference type="Gene3D" id="1.10.1400.10">
    <property type="match status" value="1"/>
</dbReference>
<organism evidence="8 9">
    <name type="scientific">Eiseniibacteriota bacterium</name>
    <dbReference type="NCBI Taxonomy" id="2212470"/>
    <lineage>
        <taxon>Bacteria</taxon>
        <taxon>Candidatus Eiseniibacteriota</taxon>
    </lineage>
</organism>
<name>A0A538SRB0_UNCEI</name>
<keyword evidence="6" id="KW-0106">Calcium</keyword>
<keyword evidence="3" id="KW-0378">Hydrolase</keyword>
<dbReference type="Gene3D" id="1.10.439.10">
    <property type="entry name" value="Penicillin Amidohydrolase, domain 1"/>
    <property type="match status" value="1"/>
</dbReference>
<dbReference type="GO" id="GO:0046872">
    <property type="term" value="F:metal ion binding"/>
    <property type="evidence" value="ECO:0007669"/>
    <property type="project" value="UniProtKB-KW"/>
</dbReference>
<dbReference type="GO" id="GO:0016811">
    <property type="term" value="F:hydrolase activity, acting on carbon-nitrogen (but not peptide) bonds, in linear amides"/>
    <property type="evidence" value="ECO:0007669"/>
    <property type="project" value="InterPro"/>
</dbReference>
<dbReference type="AlphaFoldDB" id="A0A538SRB0"/>
<keyword evidence="6" id="KW-0479">Metal-binding</keyword>
<dbReference type="CDD" id="cd03747">
    <property type="entry name" value="Ntn_PGA_like"/>
    <property type="match status" value="1"/>
</dbReference>
<dbReference type="InterPro" id="IPR043146">
    <property type="entry name" value="Penicillin_amidase_N_B-knob"/>
</dbReference>
<dbReference type="Proteomes" id="UP000320184">
    <property type="component" value="Unassembled WGS sequence"/>
</dbReference>
<dbReference type="InterPro" id="IPR002692">
    <property type="entry name" value="S45"/>
</dbReference>
<evidence type="ECO:0000256" key="6">
    <source>
        <dbReference type="PIRSR" id="PIRSR001227-2"/>
    </source>
</evidence>
<dbReference type="EMBL" id="VBOT01000007">
    <property type="protein sequence ID" value="TMQ53933.1"/>
    <property type="molecule type" value="Genomic_DNA"/>
</dbReference>
<evidence type="ECO:0000256" key="5">
    <source>
        <dbReference type="PIRSR" id="PIRSR001227-1"/>
    </source>
</evidence>
<comment type="similarity">
    <text evidence="1">Belongs to the peptidase S45 family.</text>
</comment>
<feature type="region of interest" description="Disordered" evidence="7">
    <location>
        <begin position="1"/>
        <end position="60"/>
    </location>
</feature>
<feature type="active site" description="Nucleophile" evidence="5">
    <location>
        <position position="362"/>
    </location>
</feature>
<dbReference type="Gene3D" id="2.30.120.10">
    <property type="match status" value="1"/>
</dbReference>
<feature type="region of interest" description="Disordered" evidence="7">
    <location>
        <begin position="99"/>
        <end position="123"/>
    </location>
</feature>
<dbReference type="PANTHER" id="PTHR34218:SF3">
    <property type="entry name" value="ACYL-HOMOSERINE LACTONE ACYLASE PVDQ"/>
    <property type="match status" value="1"/>
</dbReference>
<keyword evidence="2" id="KW-0732">Signal</keyword>
<evidence type="ECO:0000256" key="1">
    <source>
        <dbReference type="ARBA" id="ARBA00006586"/>
    </source>
</evidence>
<reference evidence="8 9" key="1">
    <citation type="journal article" date="2019" name="Nat. Microbiol.">
        <title>Mediterranean grassland soil C-N compound turnover is dependent on rainfall and depth, and is mediated by genomically divergent microorganisms.</title>
        <authorList>
            <person name="Diamond S."/>
            <person name="Andeer P.F."/>
            <person name="Li Z."/>
            <person name="Crits-Christoph A."/>
            <person name="Burstein D."/>
            <person name="Anantharaman K."/>
            <person name="Lane K.R."/>
            <person name="Thomas B.C."/>
            <person name="Pan C."/>
            <person name="Northen T.R."/>
            <person name="Banfield J.F."/>
        </authorList>
    </citation>
    <scope>NUCLEOTIDE SEQUENCE [LARGE SCALE GENOMIC DNA]</scope>
    <source>
        <strain evidence="8">WS_3</strain>
    </source>
</reference>
<gene>
    <name evidence="8" type="ORF">E6K73_00685</name>
</gene>
<protein>
    <submittedName>
        <fullName evidence="8">Penicillin acylase family protein</fullName>
    </submittedName>
</protein>
<dbReference type="PIRSF" id="PIRSF001227">
    <property type="entry name" value="Pen_acylase"/>
    <property type="match status" value="1"/>
</dbReference>
<feature type="binding site" evidence="6">
    <location>
        <position position="438"/>
    </location>
    <ligand>
        <name>Ca(2+)</name>
        <dbReference type="ChEBI" id="CHEBI:29108"/>
    </ligand>
</feature>
<dbReference type="SUPFAM" id="SSF56235">
    <property type="entry name" value="N-terminal nucleophile aminohydrolases (Ntn hydrolases)"/>
    <property type="match status" value="1"/>
</dbReference>
<evidence type="ECO:0000256" key="2">
    <source>
        <dbReference type="ARBA" id="ARBA00022729"/>
    </source>
</evidence>
<dbReference type="InterPro" id="IPR029055">
    <property type="entry name" value="Ntn_hydrolases_N"/>
</dbReference>
<proteinExistence type="inferred from homology"/>
<dbReference type="InterPro" id="IPR023343">
    <property type="entry name" value="Penicillin_amidase_dom1"/>
</dbReference>
<dbReference type="PANTHER" id="PTHR34218">
    <property type="entry name" value="PEPTIDASE S45 PENICILLIN AMIDASE"/>
    <property type="match status" value="1"/>
</dbReference>
<evidence type="ECO:0000256" key="3">
    <source>
        <dbReference type="ARBA" id="ARBA00022801"/>
    </source>
</evidence>
<evidence type="ECO:0000313" key="8">
    <source>
        <dbReference type="EMBL" id="TMQ53933.1"/>
    </source>
</evidence>
<feature type="compositionally biased region" description="Basic and acidic residues" evidence="7">
    <location>
        <begin position="1"/>
        <end position="19"/>
    </location>
</feature>
<accession>A0A538SRB0</accession>
<dbReference type="Gene3D" id="3.60.20.10">
    <property type="entry name" value="Glutamine Phosphoribosylpyrophosphate, subunit 1, domain 1"/>
    <property type="match status" value="1"/>
</dbReference>
<dbReference type="GO" id="GO:0017000">
    <property type="term" value="P:antibiotic biosynthetic process"/>
    <property type="evidence" value="ECO:0007669"/>
    <property type="project" value="InterPro"/>
</dbReference>
<feature type="binding site" evidence="6">
    <location>
        <position position="435"/>
    </location>
    <ligand>
        <name>Ca(2+)</name>
        <dbReference type="ChEBI" id="CHEBI:29108"/>
    </ligand>
</feature>
<dbReference type="InterPro" id="IPR014395">
    <property type="entry name" value="Pen/GL7ACA/AHL_acylase"/>
</dbReference>